<reference evidence="11" key="1">
    <citation type="submission" date="2023-06" db="EMBL/GenBank/DDBJ databases">
        <title>Draft genome sequence of Nocardioides sp. SOB72.</title>
        <authorList>
            <person name="Zhang G."/>
        </authorList>
    </citation>
    <scope>NUCLEOTIDE SEQUENCE</scope>
    <source>
        <strain evidence="11">SOB72</strain>
    </source>
</reference>
<comment type="caution">
    <text evidence="11">The sequence shown here is derived from an EMBL/GenBank/DDBJ whole genome shotgun (WGS) entry which is preliminary data.</text>
</comment>
<organism evidence="11 12">
    <name type="scientific">Nocardioides abyssi</name>
    <dbReference type="NCBI Taxonomy" id="3058370"/>
    <lineage>
        <taxon>Bacteria</taxon>
        <taxon>Bacillati</taxon>
        <taxon>Actinomycetota</taxon>
        <taxon>Actinomycetes</taxon>
        <taxon>Propionibacteriales</taxon>
        <taxon>Nocardioidaceae</taxon>
        <taxon>Nocardioides</taxon>
    </lineage>
</organism>
<accession>A0ABT8ESA9</accession>
<feature type="domain" description="ABC transmembrane type-1" evidence="10">
    <location>
        <begin position="87"/>
        <end position="280"/>
    </location>
</feature>
<dbReference type="EMBL" id="JAUHJR010000002">
    <property type="protein sequence ID" value="MDN4161009.1"/>
    <property type="molecule type" value="Genomic_DNA"/>
</dbReference>
<keyword evidence="8 9" id="KW-0472">Membrane</keyword>
<comment type="similarity">
    <text evidence="2">Belongs to the binding-protein-dependent transport system permease family. HisMQ subfamily.</text>
</comment>
<dbReference type="InterPro" id="IPR000515">
    <property type="entry name" value="MetI-like"/>
</dbReference>
<feature type="transmembrane region" description="Helical" evidence="9">
    <location>
        <begin position="259"/>
        <end position="277"/>
    </location>
</feature>
<keyword evidence="3 9" id="KW-0813">Transport</keyword>
<dbReference type="PANTHER" id="PTHR30614">
    <property type="entry name" value="MEMBRANE COMPONENT OF AMINO ACID ABC TRANSPORTER"/>
    <property type="match status" value="1"/>
</dbReference>
<evidence type="ECO:0000256" key="2">
    <source>
        <dbReference type="ARBA" id="ARBA00010072"/>
    </source>
</evidence>
<feature type="transmembrane region" description="Helical" evidence="9">
    <location>
        <begin position="38"/>
        <end position="63"/>
    </location>
</feature>
<keyword evidence="4" id="KW-1003">Cell membrane</keyword>
<dbReference type="Pfam" id="PF00528">
    <property type="entry name" value="BPD_transp_1"/>
    <property type="match status" value="1"/>
</dbReference>
<evidence type="ECO:0000259" key="10">
    <source>
        <dbReference type="PROSITE" id="PS50928"/>
    </source>
</evidence>
<feature type="transmembrane region" description="Helical" evidence="9">
    <location>
        <begin position="132"/>
        <end position="153"/>
    </location>
</feature>
<protein>
    <submittedName>
        <fullName evidence="11">Amino acid ABC transporter permease</fullName>
    </submittedName>
</protein>
<feature type="transmembrane region" description="Helical" evidence="9">
    <location>
        <begin position="159"/>
        <end position="178"/>
    </location>
</feature>
<dbReference type="Proteomes" id="UP001168537">
    <property type="component" value="Unassembled WGS sequence"/>
</dbReference>
<dbReference type="PROSITE" id="PS50928">
    <property type="entry name" value="ABC_TM1"/>
    <property type="match status" value="1"/>
</dbReference>
<dbReference type="CDD" id="cd06261">
    <property type="entry name" value="TM_PBP2"/>
    <property type="match status" value="1"/>
</dbReference>
<keyword evidence="5 9" id="KW-0812">Transmembrane</keyword>
<dbReference type="InterPro" id="IPR035906">
    <property type="entry name" value="MetI-like_sf"/>
</dbReference>
<evidence type="ECO:0000313" key="12">
    <source>
        <dbReference type="Proteomes" id="UP001168537"/>
    </source>
</evidence>
<evidence type="ECO:0000256" key="7">
    <source>
        <dbReference type="ARBA" id="ARBA00022989"/>
    </source>
</evidence>
<keyword evidence="7 9" id="KW-1133">Transmembrane helix</keyword>
<evidence type="ECO:0000256" key="4">
    <source>
        <dbReference type="ARBA" id="ARBA00022475"/>
    </source>
</evidence>
<proteinExistence type="inferred from homology"/>
<evidence type="ECO:0000256" key="6">
    <source>
        <dbReference type="ARBA" id="ARBA00022970"/>
    </source>
</evidence>
<dbReference type="InterPro" id="IPR043429">
    <property type="entry name" value="ArtM/GltK/GlnP/TcyL/YhdX-like"/>
</dbReference>
<dbReference type="PANTHER" id="PTHR30614:SF20">
    <property type="entry name" value="GLUTAMINE TRANSPORT SYSTEM PERMEASE PROTEIN GLNP"/>
    <property type="match status" value="1"/>
</dbReference>
<sequence>MTDTSSAGASGASTGAAWTPSLRELERRAVRRRQRRRSLLVASGLVALVLLALGVAVTSSPGWPNVKELFFSWEHAREAFPDVLAGFWLNVKLFLVCEVVILVLGLLVALARVARSPWLAPVRVLAVVYTDLLRGIPTLLLVLMLGFGMPALGLQGVPISGTFWAGVALVLSYSAYVAEVFRAGIDSVHPSQVASAQALGLSRPQALRFVVVPQAVRRVVPPLLNDFVSLQKDTALVSAVAVFDAVFAARDSAAYNFNYTPYVVVACFFVVLTVPLARLTDWLQRRWLARERAGQL</sequence>
<gene>
    <name evidence="11" type="ORF">QWY29_06540</name>
</gene>
<evidence type="ECO:0000256" key="9">
    <source>
        <dbReference type="RuleBase" id="RU363032"/>
    </source>
</evidence>
<evidence type="ECO:0000256" key="5">
    <source>
        <dbReference type="ARBA" id="ARBA00022692"/>
    </source>
</evidence>
<evidence type="ECO:0000256" key="8">
    <source>
        <dbReference type="ARBA" id="ARBA00023136"/>
    </source>
</evidence>
<evidence type="ECO:0000256" key="3">
    <source>
        <dbReference type="ARBA" id="ARBA00022448"/>
    </source>
</evidence>
<feature type="transmembrane region" description="Helical" evidence="9">
    <location>
        <begin position="83"/>
        <end position="111"/>
    </location>
</feature>
<dbReference type="NCBIfam" id="TIGR01726">
    <property type="entry name" value="HEQRo_perm_3TM"/>
    <property type="match status" value="1"/>
</dbReference>
<dbReference type="SUPFAM" id="SSF161098">
    <property type="entry name" value="MetI-like"/>
    <property type="match status" value="1"/>
</dbReference>
<dbReference type="InterPro" id="IPR010065">
    <property type="entry name" value="AA_ABC_transptr_permease_3TM"/>
</dbReference>
<evidence type="ECO:0000313" key="11">
    <source>
        <dbReference type="EMBL" id="MDN4161009.1"/>
    </source>
</evidence>
<keyword evidence="12" id="KW-1185">Reference proteome</keyword>
<evidence type="ECO:0000256" key="1">
    <source>
        <dbReference type="ARBA" id="ARBA00004651"/>
    </source>
</evidence>
<comment type="subcellular location">
    <subcellularLocation>
        <location evidence="1 9">Cell membrane</location>
        <topology evidence="1 9">Multi-pass membrane protein</topology>
    </subcellularLocation>
</comment>
<name>A0ABT8ESA9_9ACTN</name>
<keyword evidence="6" id="KW-0029">Amino-acid transport</keyword>
<dbReference type="RefSeq" id="WP_300959889.1">
    <property type="nucleotide sequence ID" value="NZ_JAUHJR010000002.1"/>
</dbReference>
<dbReference type="Gene3D" id="1.10.3720.10">
    <property type="entry name" value="MetI-like"/>
    <property type="match status" value="1"/>
</dbReference>